<dbReference type="PANTHER" id="PTHR46127:SF1">
    <property type="entry name" value="CILIA- AND FLAGELLA-ASSOCIATED PROTEIN 65"/>
    <property type="match status" value="1"/>
</dbReference>
<keyword evidence="4" id="KW-0969">Cilium</keyword>
<dbReference type="Gene3D" id="2.60.40.10">
    <property type="entry name" value="Immunoglobulins"/>
    <property type="match status" value="3"/>
</dbReference>
<dbReference type="InterPro" id="IPR058536">
    <property type="entry name" value="Ig_CFAP65_4th"/>
</dbReference>
<dbReference type="InterPro" id="IPR013783">
    <property type="entry name" value="Ig-like_fold"/>
</dbReference>
<dbReference type="Pfam" id="PF24291">
    <property type="entry name" value="Ig_CFAP65"/>
    <property type="match status" value="1"/>
</dbReference>
<feature type="domain" description="CFAP65 tenth Ig-like" evidence="1">
    <location>
        <begin position="892"/>
        <end position="994"/>
    </location>
</feature>
<gene>
    <name evidence="4" type="primary">LOC108732423</name>
</gene>
<dbReference type="KEGG" id="apln:108732423"/>
<dbReference type="InterPro" id="IPR052614">
    <property type="entry name" value="CFAP65"/>
</dbReference>
<dbReference type="GeneID" id="108732423"/>
<dbReference type="PANTHER" id="PTHR46127">
    <property type="entry name" value="CILIA- AND FLAGELLA-ASSOCIATED PROTEIN 65"/>
    <property type="match status" value="1"/>
</dbReference>
<keyword evidence="4" id="KW-0966">Cell projection</keyword>
<dbReference type="InterPro" id="IPR056305">
    <property type="entry name" value="Ig_CFAP65_10th"/>
</dbReference>
<protein>
    <submittedName>
        <fullName evidence="4">Cilia- and flagella-associated protein 65</fullName>
    </submittedName>
</protein>
<accession>A0A7F5RLC5</accession>
<organism evidence="3 4">
    <name type="scientific">Agrilus planipennis</name>
    <name type="common">Emerald ash borer</name>
    <name type="synonym">Agrilus marcopoli</name>
    <dbReference type="NCBI Taxonomy" id="224129"/>
    <lineage>
        <taxon>Eukaryota</taxon>
        <taxon>Metazoa</taxon>
        <taxon>Ecdysozoa</taxon>
        <taxon>Arthropoda</taxon>
        <taxon>Hexapoda</taxon>
        <taxon>Insecta</taxon>
        <taxon>Pterygota</taxon>
        <taxon>Neoptera</taxon>
        <taxon>Endopterygota</taxon>
        <taxon>Coleoptera</taxon>
        <taxon>Polyphaga</taxon>
        <taxon>Elateriformia</taxon>
        <taxon>Buprestoidea</taxon>
        <taxon>Buprestidae</taxon>
        <taxon>Agrilinae</taxon>
        <taxon>Agrilus</taxon>
    </lineage>
</organism>
<dbReference type="Proteomes" id="UP000192223">
    <property type="component" value="Unplaced"/>
</dbReference>
<evidence type="ECO:0000259" key="1">
    <source>
        <dbReference type="Pfam" id="PF24291"/>
    </source>
</evidence>
<dbReference type="RefSeq" id="XP_025836824.1">
    <property type="nucleotide sequence ID" value="XM_025981039.1"/>
</dbReference>
<proteinExistence type="predicted"/>
<evidence type="ECO:0000313" key="3">
    <source>
        <dbReference type="Proteomes" id="UP000192223"/>
    </source>
</evidence>
<feature type="domain" description="CFAP65 fourth Ig-like" evidence="2">
    <location>
        <begin position="149"/>
        <end position="229"/>
    </location>
</feature>
<reference evidence="4" key="1">
    <citation type="submission" date="2025-08" db="UniProtKB">
        <authorList>
            <consortium name="RefSeq"/>
        </authorList>
    </citation>
    <scope>IDENTIFICATION</scope>
    <source>
        <tissue evidence="4">Entire body</tissue>
    </source>
</reference>
<sequence length="1367" mass="158552">MTEKSCKCVQLKQFNDLFYIADTDDLRKDFFEIEFQPTAVNESNSKTFTIINSCQVPCNFFIKRDTRMQYMYRAFTITEENNASVLPRHSWEIKIVFSPKLPNQEYCENIQIYPTAMQHFRLSVKGSSLAPHIISSMNCLMFNISLKAQNEKRVFELKNNSSVTAFYQFDINERGNGLYKIRNIKGSLRPKQHAYVDIIFKPKKPGVHCRDLVCLIFNQRPLVFHLVGLYFPNDVIDENKFVVIQHEASGYEYYFRDNSEMNSAVTFDTLHFDFEKIEIISQNNEHNCGRRTLSCRNCLEKDVLLEWETDSDKQFVIIPPKIILKKEETTSFECKFFPTYSDTVYSKIIKGFLYNNELIEQEKLQIYVPICFNLRMIGNTFIGTCSWLPRIEMQPKVITLAPVVPGEITYGSFILKSFGHLPVLFKFVAPKESNVIIKPLVGTFTDYQIFAVKLHADKDIERCYFEYWKVIFNNRKESFYQFSVQCCSQFPRLIVGHDDVIRFGTIYAECESSVTEPLFNPTVLTIQYAFLLHEHSGIKMNTISGRIGPNQLAFVNWRLKVDVTTPQQIPVRYEMHVLRDLKVVSGKPTVGTVTLYSKSEYSTLCAFPKRHDFEEVFYGQVCETEFDLHNLAEPIVYFTLLCKEKRPEFKVSICPKMGTLQPKTSSRISIKITANQSGKHNFQFYYKIRESENSKRFINDETFRIFSIDLNCVYATIQVVNLVGSNFGPLFSKVVLWKLLRIDDLNEIFRTIEAKETRTIEANLPDYEVNDNIFQCTLIVRNVSRSNCKFSVKAIKLCGCPPRTVSDGLSRRKVVNDCPHSEMAKIWTTVKDVISVNSIASVQIKMRYLIPGTCRFLVRILLGDQRTIQINFGVKCLTNLTLVPSSYYPHFSMTLNPTYIGLNDTEIQEYRLYNNTSNIVKYELDTSPLIDVNFDYQSLILDCINPNAVIPPYSSASIFIKFKPIEHKLYTISTDLLLGNETVTFTVCGQGTNNLEPIGTESLHTEQFSLENAIELSTDHITVERLDLWSEELRLIFIKNLTDDKIIGYSFEYKCIPGLIFIQPEYKKGTLQPKEVQAVVFQIKSYDKPCNVLVQMACTILDHTQYVAYKTAEQLKKLEKERHKDDFTITEKGIEYPVSDDRIDLPCPMVSYTSLAMCINVSNTRDRDLLIPVSQQYKLSPPMYLQLNSVEIIDNYCKTIQSHFHETLIDFDSTTDQNTKRMILLKKNEMELIKNVAECLIADAVFNDMFANIVEEQSHCDSPFYYQFKMNDEIMPKEYRTTKADFQCRKELIEKYLNRPPSSVVHDVFKNLIFESLHEVYEMGPPPFKRSNKQYVTDLRQKFAPPSCKCPKFGDHYDPKYLYGPMK</sequence>
<keyword evidence="4" id="KW-0282">Flagellum</keyword>
<dbReference type="InParanoid" id="A0A7F5RLC5"/>
<evidence type="ECO:0000313" key="4">
    <source>
        <dbReference type="RefSeq" id="XP_025836824.1"/>
    </source>
</evidence>
<dbReference type="OrthoDB" id="415597at2759"/>
<evidence type="ECO:0000259" key="2">
    <source>
        <dbReference type="Pfam" id="PF24507"/>
    </source>
</evidence>
<keyword evidence="3" id="KW-1185">Reference proteome</keyword>
<name>A0A7F5RLC5_AGRPL</name>
<dbReference type="Pfam" id="PF24507">
    <property type="entry name" value="Ig_CFAP65_4th"/>
    <property type="match status" value="1"/>
</dbReference>